<dbReference type="InterPro" id="IPR013737">
    <property type="entry name" value="Bac_rhamnosid_N"/>
</dbReference>
<dbReference type="PANTHER" id="PTHR33307">
    <property type="entry name" value="ALPHA-RHAMNOSIDASE (EUROFUNG)"/>
    <property type="match status" value="1"/>
</dbReference>
<dbReference type="Pfam" id="PF17389">
    <property type="entry name" value="Bac_rhamnosid6H"/>
    <property type="match status" value="1"/>
</dbReference>
<keyword evidence="4" id="KW-0732">Signal</keyword>
<feature type="domain" description="Alpha-L-rhamnosidase concanavalin-like" evidence="5">
    <location>
        <begin position="348"/>
        <end position="442"/>
    </location>
</feature>
<organism evidence="9 10">
    <name type="scientific">Flavobacterium sufflavum</name>
    <dbReference type="NCBI Taxonomy" id="1921138"/>
    <lineage>
        <taxon>Bacteria</taxon>
        <taxon>Pseudomonadati</taxon>
        <taxon>Bacteroidota</taxon>
        <taxon>Flavobacteriia</taxon>
        <taxon>Flavobacteriales</taxon>
        <taxon>Flavobacteriaceae</taxon>
        <taxon>Flavobacterium</taxon>
    </lineage>
</organism>
<dbReference type="Gene3D" id="2.60.420.10">
    <property type="entry name" value="Maltose phosphorylase, domain 3"/>
    <property type="match status" value="1"/>
</dbReference>
<dbReference type="Pfam" id="PF08531">
    <property type="entry name" value="Bac_rhamnosid_N"/>
    <property type="match status" value="1"/>
</dbReference>
<reference evidence="9 10" key="1">
    <citation type="submission" date="2019-01" db="EMBL/GenBank/DDBJ databases">
        <authorList>
            <person name="Chen W.-M."/>
        </authorList>
    </citation>
    <scope>NUCLEOTIDE SEQUENCE [LARGE SCALE GENOMIC DNA]</scope>
    <source>
        <strain evidence="9 10">BBQ-12</strain>
    </source>
</reference>
<dbReference type="GO" id="GO:0030596">
    <property type="term" value="F:alpha-L-rhamnosidase activity"/>
    <property type="evidence" value="ECO:0007669"/>
    <property type="project" value="UniProtKB-EC"/>
</dbReference>
<dbReference type="Pfam" id="PF17390">
    <property type="entry name" value="Bac_rhamnosid_C"/>
    <property type="match status" value="1"/>
</dbReference>
<dbReference type="InterPro" id="IPR016007">
    <property type="entry name" value="Alpha_rhamnosid"/>
</dbReference>
<feature type="domain" description="Bacterial alpha-L-rhamnosidase N-terminal" evidence="6">
    <location>
        <begin position="169"/>
        <end position="317"/>
    </location>
</feature>
<comment type="catalytic activity">
    <reaction evidence="1">
        <text>Hydrolysis of terminal non-reducing alpha-L-rhamnose residues in alpha-L-rhamnosides.</text>
        <dbReference type="EC" id="3.2.1.40"/>
    </reaction>
</comment>
<evidence type="ECO:0000256" key="2">
    <source>
        <dbReference type="ARBA" id="ARBA00012652"/>
    </source>
</evidence>
<keyword evidence="10" id="KW-1185">Reference proteome</keyword>
<dbReference type="InterPro" id="IPR008902">
    <property type="entry name" value="Rhamnosid_concanavalin"/>
</dbReference>
<evidence type="ECO:0000259" key="6">
    <source>
        <dbReference type="Pfam" id="PF08531"/>
    </source>
</evidence>
<proteinExistence type="predicted"/>
<dbReference type="InterPro" id="IPR035398">
    <property type="entry name" value="Bac_rhamnosid_C"/>
</dbReference>
<evidence type="ECO:0000313" key="9">
    <source>
        <dbReference type="EMBL" id="RVT76732.1"/>
    </source>
</evidence>
<dbReference type="Pfam" id="PF05592">
    <property type="entry name" value="Bac_rhamnosid"/>
    <property type="match status" value="1"/>
</dbReference>
<dbReference type="Pfam" id="PF25788">
    <property type="entry name" value="Ig_Rha78A_N"/>
    <property type="match status" value="1"/>
</dbReference>
<dbReference type="Gene3D" id="2.60.120.260">
    <property type="entry name" value="Galactose-binding domain-like"/>
    <property type="match status" value="2"/>
</dbReference>
<evidence type="ECO:0000259" key="8">
    <source>
        <dbReference type="Pfam" id="PF17390"/>
    </source>
</evidence>
<feature type="domain" description="Alpha-L-rhamnosidase six-hairpin glycosidase" evidence="7">
    <location>
        <begin position="454"/>
        <end position="789"/>
    </location>
</feature>
<dbReference type="InterPro" id="IPR035396">
    <property type="entry name" value="Bac_rhamnosid6H"/>
</dbReference>
<dbReference type="EMBL" id="SACJ01000004">
    <property type="protein sequence ID" value="RVT76732.1"/>
    <property type="molecule type" value="Genomic_DNA"/>
</dbReference>
<dbReference type="InterPro" id="IPR012341">
    <property type="entry name" value="6hp_glycosidase-like_sf"/>
</dbReference>
<feature type="signal peptide" evidence="4">
    <location>
        <begin position="1"/>
        <end position="22"/>
    </location>
</feature>
<evidence type="ECO:0000313" key="10">
    <source>
        <dbReference type="Proteomes" id="UP000285211"/>
    </source>
</evidence>
<evidence type="ECO:0000256" key="1">
    <source>
        <dbReference type="ARBA" id="ARBA00001445"/>
    </source>
</evidence>
<dbReference type="PANTHER" id="PTHR33307:SF6">
    <property type="entry name" value="ALPHA-RHAMNOSIDASE (EUROFUNG)-RELATED"/>
    <property type="match status" value="1"/>
</dbReference>
<dbReference type="RefSeq" id="WP_128194949.1">
    <property type="nucleotide sequence ID" value="NZ_SACJ01000004.1"/>
</dbReference>
<comment type="caution">
    <text evidence="9">The sequence shown here is derived from an EMBL/GenBank/DDBJ whole genome shotgun (WGS) entry which is preliminary data.</text>
</comment>
<dbReference type="OrthoDB" id="9815108at2"/>
<dbReference type="GO" id="GO:0005975">
    <property type="term" value="P:carbohydrate metabolic process"/>
    <property type="evidence" value="ECO:0007669"/>
    <property type="project" value="InterPro"/>
</dbReference>
<dbReference type="InterPro" id="IPR008928">
    <property type="entry name" value="6-hairpin_glycosidase_sf"/>
</dbReference>
<sequence length="906" mass="102420">MKPIKQSLILLFLVFSFTQINAANPNAPFSLRSFDKQNPIGTNDKPYFGWYLSDPDTNEIQSAYQIIISSSLANLKVNKADIWDSKKTNSRKQNYIYLNGATLKAATTYYWKVRCWDKDGNASSYSAAANFTTGLLTNKDWASAQWIKRESKDNDDYTYFRKKANLPNKTIKKAITYISACHSYELHVNGKFVGKGFNHHYPQYSYYNAWDITAFLNKNSENLLACLTHWYGGGQGRATGSRGMILKTIIEYNDGTQTVIASDKSWKQTQAAQWIQGQPQRNGEGIGRIEFIDSRKNIADWNKANLNDSNWKNATEIGPQPTAPWTGSLQSDLTRVIEKEIKAKSIQNLGNGKYVIDLGKIYAGSFKIAFNERTPGDTIKMLGGYVLNDDGTVSSKIKQSTNLSFKFIPNGTNSVFNPNVYLGMRYLQIDNAPNELNQNNVSFISRHFELDPSRSSFESSNEMLNKTWELMAHTLILGAQENFVDTPTREKGAFLLDSWAQAVPCMSVMYDRTMNMRALNEFLESQDQYWPDGRLNAVYPNVDGGRDIPDFTQAYLFWVWDYYTQTGNIEFLKSNYLRLKKIADYVDAYKNNSTGLIHQLKGGKGPYEYGIVDWPPSMRYGYDTAVDSRTVIDAYAFEDYNIIAKIADLLGNTADKTLYTNKAEAIKKAINTHLINQNGVYIDGMNNNQNVSPHVSQHANIIPYALNIVPETNKKQVIEEIKKLKMSVGMVCLRWLPESLGLADEGKHLIDLYTNTEWDGWAKTIALGGTATWESWDANVSDQSMSHPWGTVGLLAIQNYILGIKALAPQHEKIQIKPLWFGDKLTYAKGTYPTDKGDIKVDWNYSNNNYHLKITVPANCTAKVYLPKCGKTGNTIKLDNKDVTATEEGNYLYLDAIGSGEHHFER</sequence>
<feature type="domain" description="Alpha-L-rhamnosidase C-terminal" evidence="8">
    <location>
        <begin position="803"/>
        <end position="872"/>
    </location>
</feature>
<dbReference type="Gene3D" id="1.50.10.10">
    <property type="match status" value="1"/>
</dbReference>
<evidence type="ECO:0000259" key="5">
    <source>
        <dbReference type="Pfam" id="PF05592"/>
    </source>
</evidence>
<name>A0A3S2U340_9FLAO</name>
<evidence type="ECO:0000256" key="3">
    <source>
        <dbReference type="ARBA" id="ARBA00022801"/>
    </source>
</evidence>
<protein>
    <recommendedName>
        <fullName evidence="2">alpha-L-rhamnosidase</fullName>
        <ecNumber evidence="2">3.2.1.40</ecNumber>
    </recommendedName>
</protein>
<keyword evidence="3" id="KW-0378">Hydrolase</keyword>
<evidence type="ECO:0000259" key="7">
    <source>
        <dbReference type="Pfam" id="PF17389"/>
    </source>
</evidence>
<dbReference type="EC" id="3.2.1.40" evidence="2"/>
<gene>
    <name evidence="9" type="ORF">EOD40_09545</name>
</gene>
<dbReference type="SUPFAM" id="SSF48208">
    <property type="entry name" value="Six-hairpin glycosidases"/>
    <property type="match status" value="1"/>
</dbReference>
<accession>A0A3S2U340</accession>
<dbReference type="Proteomes" id="UP000285211">
    <property type="component" value="Unassembled WGS sequence"/>
</dbReference>
<evidence type="ECO:0000256" key="4">
    <source>
        <dbReference type="SAM" id="SignalP"/>
    </source>
</evidence>
<dbReference type="Gene3D" id="2.60.40.10">
    <property type="entry name" value="Immunoglobulins"/>
    <property type="match status" value="1"/>
</dbReference>
<dbReference type="InterPro" id="IPR013783">
    <property type="entry name" value="Ig-like_fold"/>
</dbReference>
<dbReference type="AlphaFoldDB" id="A0A3S2U340"/>
<feature type="chain" id="PRO_5018545616" description="alpha-L-rhamnosidase" evidence="4">
    <location>
        <begin position="23"/>
        <end position="906"/>
    </location>
</feature>